<dbReference type="KEGG" id="ckr:CKR_0490"/>
<dbReference type="GO" id="GO:0003677">
    <property type="term" value="F:DNA binding"/>
    <property type="evidence" value="ECO:0007669"/>
    <property type="project" value="InterPro"/>
</dbReference>
<proteinExistence type="predicted"/>
<dbReference type="PANTHER" id="PTHR34860:SF6">
    <property type="entry name" value="REPRESSOR-LIKE PROTEIN SSO7C3"/>
    <property type="match status" value="1"/>
</dbReference>
<dbReference type="InterPro" id="IPR007159">
    <property type="entry name" value="SpoVT-AbrB_dom"/>
</dbReference>
<dbReference type="Pfam" id="PF04014">
    <property type="entry name" value="MazE_antitoxin"/>
    <property type="match status" value="1"/>
</dbReference>
<evidence type="ECO:0000259" key="1">
    <source>
        <dbReference type="SMART" id="SM00966"/>
    </source>
</evidence>
<dbReference type="AlphaFoldDB" id="B9DZ66"/>
<dbReference type="InterPro" id="IPR037914">
    <property type="entry name" value="SpoVT-AbrB_sf"/>
</dbReference>
<dbReference type="PANTHER" id="PTHR34860">
    <property type="entry name" value="REPRESSOR-LIKE PROTEIN SSO7C3"/>
    <property type="match status" value="1"/>
</dbReference>
<organism evidence="2 3">
    <name type="scientific">Clostridium kluyveri (strain NBRC 12016)</name>
    <dbReference type="NCBI Taxonomy" id="583346"/>
    <lineage>
        <taxon>Bacteria</taxon>
        <taxon>Bacillati</taxon>
        <taxon>Bacillota</taxon>
        <taxon>Clostridia</taxon>
        <taxon>Eubacteriales</taxon>
        <taxon>Clostridiaceae</taxon>
        <taxon>Clostridium</taxon>
    </lineage>
</organism>
<protein>
    <recommendedName>
        <fullName evidence="1">SpoVT-AbrB domain-containing protein</fullName>
    </recommendedName>
</protein>
<accession>B9DZ66</accession>
<evidence type="ECO:0000313" key="2">
    <source>
        <dbReference type="EMBL" id="BAH05541.1"/>
    </source>
</evidence>
<dbReference type="SUPFAM" id="SSF89447">
    <property type="entry name" value="AbrB/MazE/MraZ-like"/>
    <property type="match status" value="1"/>
</dbReference>
<dbReference type="EMBL" id="AP009049">
    <property type="protein sequence ID" value="BAH05541.1"/>
    <property type="molecule type" value="Genomic_DNA"/>
</dbReference>
<dbReference type="Proteomes" id="UP000007969">
    <property type="component" value="Chromosome"/>
</dbReference>
<dbReference type="InterPro" id="IPR052975">
    <property type="entry name" value="Repressor-like_regulatory"/>
</dbReference>
<reference evidence="3" key="1">
    <citation type="submission" date="2005-09" db="EMBL/GenBank/DDBJ databases">
        <title>Complete genome sequence of Clostridium kluyveri and comparative genomics of Clostridia species.</title>
        <authorList>
            <person name="Inui M."/>
            <person name="Nonaka H."/>
            <person name="Shinoda Y."/>
            <person name="Ikenaga Y."/>
            <person name="Abe M."/>
            <person name="Naito K."/>
            <person name="Vertes A.A."/>
            <person name="Yukawa H."/>
        </authorList>
    </citation>
    <scope>NUCLEOTIDE SEQUENCE [LARGE SCALE GENOMIC DNA]</scope>
    <source>
        <strain evidence="3">NBRC 12016</strain>
    </source>
</reference>
<gene>
    <name evidence="2" type="ordered locus">CKR_0490</name>
</gene>
<evidence type="ECO:0000313" key="3">
    <source>
        <dbReference type="Proteomes" id="UP000007969"/>
    </source>
</evidence>
<dbReference type="HOGENOM" id="CLU_158484_4_3_9"/>
<dbReference type="Gene3D" id="2.10.260.10">
    <property type="match status" value="1"/>
</dbReference>
<feature type="domain" description="SpoVT-AbrB" evidence="1">
    <location>
        <begin position="18"/>
        <end position="64"/>
    </location>
</feature>
<dbReference type="SMART" id="SM00966">
    <property type="entry name" value="SpoVT_AbrB"/>
    <property type="match status" value="1"/>
</dbReference>
<dbReference type="NCBIfam" id="TIGR01439">
    <property type="entry name" value="lp_hng_hel_AbrB"/>
    <property type="match status" value="1"/>
</dbReference>
<name>B9DZ66_CLOK1</name>
<sequence>MNGGNNMKHPNDKYAWTVKIGEKGQFVIPKEARDIFDINPGDTIIVLADKKKGIAIPPKSLFTKLTKTIFDGDLPEREDDEE</sequence>